<dbReference type="InterPro" id="IPR006171">
    <property type="entry name" value="TOPRIM_dom"/>
</dbReference>
<gene>
    <name evidence="10" type="ORF">G5C33_14850</name>
</gene>
<reference evidence="10 11" key="1">
    <citation type="submission" date="2020-02" db="EMBL/GenBank/DDBJ databases">
        <authorList>
            <person name="Zheng R.K."/>
            <person name="Sun C.M."/>
        </authorList>
    </citation>
    <scope>NUCLEOTIDE SEQUENCE [LARGE SCALE GENOMIC DNA]</scope>
    <source>
        <strain evidence="11">zrk23</strain>
    </source>
</reference>
<feature type="domain" description="Zinc finger CHC2-type" evidence="7">
    <location>
        <begin position="29"/>
        <end position="66"/>
    </location>
</feature>
<evidence type="ECO:0000256" key="6">
    <source>
        <dbReference type="ARBA" id="ARBA00023163"/>
    </source>
</evidence>
<evidence type="ECO:0000259" key="7">
    <source>
        <dbReference type="Pfam" id="PF01807"/>
    </source>
</evidence>
<evidence type="ECO:0000256" key="5">
    <source>
        <dbReference type="ARBA" id="ARBA00022705"/>
    </source>
</evidence>
<dbReference type="Proteomes" id="UP000501568">
    <property type="component" value="Chromosome"/>
</dbReference>
<dbReference type="Pfam" id="PF01807">
    <property type="entry name" value="Zn_ribbon_DnaG"/>
    <property type="match status" value="1"/>
</dbReference>
<dbReference type="GO" id="GO:1990077">
    <property type="term" value="C:primosome complex"/>
    <property type="evidence" value="ECO:0007669"/>
    <property type="project" value="UniProtKB-KW"/>
</dbReference>
<dbReference type="InterPro" id="IPR055570">
    <property type="entry name" value="DUF7146"/>
</dbReference>
<dbReference type="RefSeq" id="WP_066777469.1">
    <property type="nucleotide sequence ID" value="NZ_CP049109.1"/>
</dbReference>
<protein>
    <submittedName>
        <fullName evidence="10">Virulence protein</fullName>
    </submittedName>
</protein>
<dbReference type="InterPro" id="IPR002694">
    <property type="entry name" value="Znf_CHC2"/>
</dbReference>
<dbReference type="EMBL" id="CP049109">
    <property type="protein sequence ID" value="QIG80940.1"/>
    <property type="molecule type" value="Genomic_DNA"/>
</dbReference>
<dbReference type="GO" id="GO:0003899">
    <property type="term" value="F:DNA-directed RNA polymerase activity"/>
    <property type="evidence" value="ECO:0007669"/>
    <property type="project" value="InterPro"/>
</dbReference>
<organism evidence="10 11">
    <name type="scientific">Stakelama tenebrarum</name>
    <dbReference type="NCBI Taxonomy" id="2711215"/>
    <lineage>
        <taxon>Bacteria</taxon>
        <taxon>Pseudomonadati</taxon>
        <taxon>Pseudomonadota</taxon>
        <taxon>Alphaproteobacteria</taxon>
        <taxon>Sphingomonadales</taxon>
        <taxon>Sphingomonadaceae</taxon>
        <taxon>Stakelama</taxon>
    </lineage>
</organism>
<keyword evidence="3" id="KW-0808">Transferase</keyword>
<evidence type="ECO:0000259" key="9">
    <source>
        <dbReference type="Pfam" id="PF23639"/>
    </source>
</evidence>
<evidence type="ECO:0000313" key="11">
    <source>
        <dbReference type="Proteomes" id="UP000501568"/>
    </source>
</evidence>
<dbReference type="GO" id="GO:0003677">
    <property type="term" value="F:DNA binding"/>
    <property type="evidence" value="ECO:0007669"/>
    <property type="project" value="InterPro"/>
</dbReference>
<evidence type="ECO:0000256" key="3">
    <source>
        <dbReference type="ARBA" id="ARBA00022679"/>
    </source>
</evidence>
<dbReference type="GO" id="GO:0006269">
    <property type="term" value="P:DNA replication, synthesis of primer"/>
    <property type="evidence" value="ECO:0007669"/>
    <property type="project" value="UniProtKB-KW"/>
</dbReference>
<evidence type="ECO:0000256" key="2">
    <source>
        <dbReference type="ARBA" id="ARBA00022515"/>
    </source>
</evidence>
<proteinExistence type="predicted"/>
<feature type="domain" description="Toprim" evidence="8">
    <location>
        <begin position="209"/>
        <end position="294"/>
    </location>
</feature>
<keyword evidence="1" id="KW-0240">DNA-directed RNA polymerase</keyword>
<dbReference type="InterPro" id="IPR036977">
    <property type="entry name" value="DNA_primase_Znf_CHC2"/>
</dbReference>
<name>A0A6G6Y7P8_9SPHN</name>
<keyword evidence="4" id="KW-0548">Nucleotidyltransferase</keyword>
<sequence length="304" mass="32564">MPVSNSTLSRHSLEDTARRICESRGGKWSGTKGMACCPAHEDRTPSLGVTLGRKAILFHCFAGCDQQSVLSALAREGFEVARFFSGSSAEDQLEPTRVRKPSAAALRIWHEAEPLGGSPAKAYLESRGILAASSALRFHPQTPLGPKGRTRFLPAMIAAVSLDEGPIAIHRTFLSTEASTKATFDKPKRALGSLGEAAVRLFAPVSGKLGLAEGIESALSAYALTGIPVWATLGNERFGLVSIPESVTELHLFVDHDAGGELAASRGLGAYAQEGRTIQVRKPHPSDTDWNDELIAWLRRKAAR</sequence>
<dbReference type="Pfam" id="PF23639">
    <property type="entry name" value="DUF7146"/>
    <property type="match status" value="1"/>
</dbReference>
<feature type="domain" description="DUF7146" evidence="9">
    <location>
        <begin position="101"/>
        <end position="201"/>
    </location>
</feature>
<evidence type="ECO:0000256" key="4">
    <source>
        <dbReference type="ARBA" id="ARBA00022695"/>
    </source>
</evidence>
<evidence type="ECO:0000313" key="10">
    <source>
        <dbReference type="EMBL" id="QIG80940.1"/>
    </source>
</evidence>
<dbReference type="Pfam" id="PF13362">
    <property type="entry name" value="Toprim_3"/>
    <property type="match status" value="1"/>
</dbReference>
<keyword evidence="2" id="KW-0639">Primosome</keyword>
<dbReference type="GO" id="GO:0000428">
    <property type="term" value="C:DNA-directed RNA polymerase complex"/>
    <property type="evidence" value="ECO:0007669"/>
    <property type="project" value="UniProtKB-KW"/>
</dbReference>
<keyword evidence="5" id="KW-0235">DNA replication</keyword>
<dbReference type="AlphaFoldDB" id="A0A6G6Y7P8"/>
<accession>A0A6G6Y7P8</accession>
<evidence type="ECO:0000256" key="1">
    <source>
        <dbReference type="ARBA" id="ARBA00022478"/>
    </source>
</evidence>
<keyword evidence="6" id="KW-0804">Transcription</keyword>
<dbReference type="GO" id="GO:0008270">
    <property type="term" value="F:zinc ion binding"/>
    <property type="evidence" value="ECO:0007669"/>
    <property type="project" value="InterPro"/>
</dbReference>
<dbReference type="KEGG" id="spzr:G5C33_14850"/>
<keyword evidence="11" id="KW-1185">Reference proteome</keyword>
<evidence type="ECO:0000259" key="8">
    <source>
        <dbReference type="Pfam" id="PF13362"/>
    </source>
</evidence>
<dbReference type="Gene3D" id="3.90.580.10">
    <property type="entry name" value="Zinc finger, CHC2-type domain"/>
    <property type="match status" value="1"/>
</dbReference>